<dbReference type="Pfam" id="PF13185">
    <property type="entry name" value="GAF_2"/>
    <property type="match status" value="1"/>
</dbReference>
<dbReference type="InterPro" id="IPR003018">
    <property type="entry name" value="GAF"/>
</dbReference>
<dbReference type="EMBL" id="QKWW01000086">
    <property type="protein sequence ID" value="PZT52811.1"/>
    <property type="molecule type" value="Genomic_DNA"/>
</dbReference>
<organism evidence="2 3">
    <name type="scientific">Paenibacillus silvae</name>
    <dbReference type="NCBI Taxonomy" id="1325358"/>
    <lineage>
        <taxon>Bacteria</taxon>
        <taxon>Bacillati</taxon>
        <taxon>Bacillota</taxon>
        <taxon>Bacilli</taxon>
        <taxon>Bacillales</taxon>
        <taxon>Paenibacillaceae</taxon>
        <taxon>Paenibacillus</taxon>
    </lineage>
</organism>
<gene>
    <name evidence="2" type="ORF">DN757_25380</name>
</gene>
<dbReference type="Gene3D" id="3.30.450.40">
    <property type="match status" value="1"/>
</dbReference>
<dbReference type="Proteomes" id="UP000249204">
    <property type="component" value="Unassembled WGS sequence"/>
</dbReference>
<sequence>MNEHHNTLEKDELRKDRQFDPKKEVSLMHDEVSSAVQEMMSGLCQNTAGDFCGMACVSGSMLRWKYTFGATNERVKRMTMRPGQDLVGTALRTGRTVMLDERSRGEFTPDRCPLMLAERLVCAIAVPLFREGLLPSGVLLVGSRTPCTFSPEMVMQTEQAARQMEQYV</sequence>
<evidence type="ECO:0000313" key="2">
    <source>
        <dbReference type="EMBL" id="PZT52811.1"/>
    </source>
</evidence>
<name>A0A2W6NAN2_9BACL</name>
<dbReference type="SUPFAM" id="SSF55781">
    <property type="entry name" value="GAF domain-like"/>
    <property type="match status" value="1"/>
</dbReference>
<feature type="domain" description="GAF" evidence="1">
    <location>
        <begin position="34"/>
        <end position="166"/>
    </location>
</feature>
<dbReference type="RefSeq" id="WP_111272971.1">
    <property type="nucleotide sequence ID" value="NZ_QKWW01000086.1"/>
</dbReference>
<reference evidence="2 3" key="1">
    <citation type="submission" date="2018-06" db="EMBL/GenBank/DDBJ databases">
        <title>Isolation of heavy metals resistant Paenibacillus silvae NC2 from Gold-Copper mine in ZiJin, China.</title>
        <authorList>
            <person name="Xu J."/>
            <person name="Mazhar H.S."/>
            <person name="Rensing C."/>
        </authorList>
    </citation>
    <scope>NUCLEOTIDE SEQUENCE [LARGE SCALE GENOMIC DNA]</scope>
    <source>
        <strain evidence="2 3">NC2</strain>
    </source>
</reference>
<evidence type="ECO:0000259" key="1">
    <source>
        <dbReference type="Pfam" id="PF13185"/>
    </source>
</evidence>
<dbReference type="AlphaFoldDB" id="A0A2W6NAN2"/>
<protein>
    <recommendedName>
        <fullName evidence="1">GAF domain-containing protein</fullName>
    </recommendedName>
</protein>
<comment type="caution">
    <text evidence="2">The sequence shown here is derived from an EMBL/GenBank/DDBJ whole genome shotgun (WGS) entry which is preliminary data.</text>
</comment>
<dbReference type="InterPro" id="IPR029016">
    <property type="entry name" value="GAF-like_dom_sf"/>
</dbReference>
<accession>A0A2W6NAN2</accession>
<evidence type="ECO:0000313" key="3">
    <source>
        <dbReference type="Proteomes" id="UP000249204"/>
    </source>
</evidence>
<proteinExistence type="predicted"/>